<keyword evidence="3" id="KW-1185">Reference proteome</keyword>
<accession>A0A3M0K4Z7</accession>
<gene>
    <name evidence="2" type="ORF">DUI87_15580</name>
</gene>
<feature type="compositionally biased region" description="Basic and acidic residues" evidence="1">
    <location>
        <begin position="15"/>
        <end position="38"/>
    </location>
</feature>
<proteinExistence type="predicted"/>
<feature type="region of interest" description="Disordered" evidence="1">
    <location>
        <begin position="1"/>
        <end position="47"/>
    </location>
</feature>
<comment type="caution">
    <text evidence="2">The sequence shown here is derived from an EMBL/GenBank/DDBJ whole genome shotgun (WGS) entry which is preliminary data.</text>
</comment>
<organism evidence="2 3">
    <name type="scientific">Hirundo rustica rustica</name>
    <dbReference type="NCBI Taxonomy" id="333673"/>
    <lineage>
        <taxon>Eukaryota</taxon>
        <taxon>Metazoa</taxon>
        <taxon>Chordata</taxon>
        <taxon>Craniata</taxon>
        <taxon>Vertebrata</taxon>
        <taxon>Euteleostomi</taxon>
        <taxon>Archelosauria</taxon>
        <taxon>Archosauria</taxon>
        <taxon>Dinosauria</taxon>
        <taxon>Saurischia</taxon>
        <taxon>Theropoda</taxon>
        <taxon>Coelurosauria</taxon>
        <taxon>Aves</taxon>
        <taxon>Neognathae</taxon>
        <taxon>Neoaves</taxon>
        <taxon>Telluraves</taxon>
        <taxon>Australaves</taxon>
        <taxon>Passeriformes</taxon>
        <taxon>Sylvioidea</taxon>
        <taxon>Hirundinidae</taxon>
        <taxon>Hirundo</taxon>
    </lineage>
</organism>
<evidence type="ECO:0000256" key="1">
    <source>
        <dbReference type="SAM" id="MobiDB-lite"/>
    </source>
</evidence>
<dbReference type="Proteomes" id="UP000269221">
    <property type="component" value="Unassembled WGS sequence"/>
</dbReference>
<dbReference type="AlphaFoldDB" id="A0A3M0K4Z7"/>
<sequence length="81" mass="8264">MPGGAAGAEACPGKVGERRRGQAEPRKAGDLNRQEKGGKAQQASGTHRIVTNLALNGPGDGPPFSVPLVLSEGKLSTLAFE</sequence>
<reference evidence="2 3" key="1">
    <citation type="submission" date="2018-07" db="EMBL/GenBank/DDBJ databases">
        <title>A high quality draft genome assembly of the barn swallow (H. rustica rustica).</title>
        <authorList>
            <person name="Formenti G."/>
            <person name="Chiara M."/>
            <person name="Poveda L."/>
            <person name="Francoijs K.-J."/>
            <person name="Bonisoli-Alquati A."/>
            <person name="Canova L."/>
            <person name="Gianfranceschi L."/>
            <person name="Horner D.S."/>
            <person name="Saino N."/>
        </authorList>
    </citation>
    <scope>NUCLEOTIDE SEQUENCE [LARGE SCALE GENOMIC DNA]</scope>
    <source>
        <strain evidence="2">Chelidonia</strain>
        <tissue evidence="2">Blood</tissue>
    </source>
</reference>
<evidence type="ECO:0000313" key="3">
    <source>
        <dbReference type="Proteomes" id="UP000269221"/>
    </source>
</evidence>
<dbReference type="EMBL" id="QRBI01000120">
    <property type="protein sequence ID" value="RMC06150.1"/>
    <property type="molecule type" value="Genomic_DNA"/>
</dbReference>
<name>A0A3M0K4Z7_HIRRU</name>
<protein>
    <submittedName>
        <fullName evidence="2">Uncharacterized protein</fullName>
    </submittedName>
</protein>
<evidence type="ECO:0000313" key="2">
    <source>
        <dbReference type="EMBL" id="RMC06150.1"/>
    </source>
</evidence>